<sequence length="158" mass="17484">VCCFARQSRLAAPERCNHRAKRSYLAHPSQLPIMSDHGSIQSVISSAPCCRSGRTRREDGNGAQPRVRRQSMYYAFSVQLSGVLVLRRQGRQGRPNMLPVVPCSSELSHLQLQPRPVIVVMQWKPSRGQSGLSVDQHDSSALLASIKPAVVFLLVVVE</sequence>
<name>A0ABQ9SG53_9PEZI</name>
<dbReference type="RefSeq" id="XP_060347525.1">
    <property type="nucleotide sequence ID" value="XM_060493395.1"/>
</dbReference>
<reference evidence="1 2" key="1">
    <citation type="submission" date="2016-10" db="EMBL/GenBank/DDBJ databases">
        <title>The genome sequence of Colletotrichum fioriniae PJ7.</title>
        <authorList>
            <person name="Baroncelli R."/>
        </authorList>
    </citation>
    <scope>NUCLEOTIDE SEQUENCE [LARGE SCALE GENOMIC DNA]</scope>
    <source>
        <strain evidence="1 2">IMI 384185</strain>
    </source>
</reference>
<evidence type="ECO:0000313" key="2">
    <source>
        <dbReference type="Proteomes" id="UP001241169"/>
    </source>
</evidence>
<dbReference type="Proteomes" id="UP001241169">
    <property type="component" value="Unassembled WGS sequence"/>
</dbReference>
<protein>
    <submittedName>
        <fullName evidence="1">Uncharacterized protein</fullName>
    </submittedName>
</protein>
<organism evidence="1 2">
    <name type="scientific">Colletotrichum paranaense</name>
    <dbReference type="NCBI Taxonomy" id="1914294"/>
    <lineage>
        <taxon>Eukaryota</taxon>
        <taxon>Fungi</taxon>
        <taxon>Dikarya</taxon>
        <taxon>Ascomycota</taxon>
        <taxon>Pezizomycotina</taxon>
        <taxon>Sordariomycetes</taxon>
        <taxon>Hypocreomycetidae</taxon>
        <taxon>Glomerellales</taxon>
        <taxon>Glomerellaceae</taxon>
        <taxon>Colletotrichum</taxon>
        <taxon>Colletotrichum acutatum species complex</taxon>
    </lineage>
</organism>
<evidence type="ECO:0000313" key="1">
    <source>
        <dbReference type="EMBL" id="KAK1535587.1"/>
    </source>
</evidence>
<dbReference type="EMBL" id="MOPA01000007">
    <property type="protein sequence ID" value="KAK1535587.1"/>
    <property type="molecule type" value="Genomic_DNA"/>
</dbReference>
<comment type="caution">
    <text evidence="1">The sequence shown here is derived from an EMBL/GenBank/DDBJ whole genome shotgun (WGS) entry which is preliminary data.</text>
</comment>
<accession>A0ABQ9SG53</accession>
<keyword evidence="2" id="KW-1185">Reference proteome</keyword>
<proteinExistence type="predicted"/>
<dbReference type="GeneID" id="85377294"/>
<gene>
    <name evidence="1" type="ORF">CPAR01_09129</name>
</gene>
<feature type="non-terminal residue" evidence="1">
    <location>
        <position position="1"/>
    </location>
</feature>